<comment type="caution">
    <text evidence="4">The sequence shown here is derived from an EMBL/GenBank/DDBJ whole genome shotgun (WGS) entry which is preliminary data.</text>
</comment>
<dbReference type="InterPro" id="IPR006162">
    <property type="entry name" value="Ppantetheine_attach_site"/>
</dbReference>
<dbReference type="Pfam" id="PF00550">
    <property type="entry name" value="PP-binding"/>
    <property type="match status" value="1"/>
</dbReference>
<name>A0ABV5N4P5_9ACTN</name>
<gene>
    <name evidence="4" type="ORF">ACFF45_21725</name>
</gene>
<keyword evidence="5" id="KW-1185">Reference proteome</keyword>
<dbReference type="InterPro" id="IPR009081">
    <property type="entry name" value="PP-bd_ACP"/>
</dbReference>
<evidence type="ECO:0000313" key="4">
    <source>
        <dbReference type="EMBL" id="MFB9465262.1"/>
    </source>
</evidence>
<keyword evidence="1" id="KW-0596">Phosphopantetheine</keyword>
<evidence type="ECO:0000313" key="5">
    <source>
        <dbReference type="Proteomes" id="UP001589709"/>
    </source>
</evidence>
<evidence type="ECO:0000256" key="2">
    <source>
        <dbReference type="ARBA" id="ARBA00022553"/>
    </source>
</evidence>
<feature type="domain" description="Carrier" evidence="3">
    <location>
        <begin position="1"/>
        <end position="78"/>
    </location>
</feature>
<dbReference type="Gene3D" id="1.10.1200.10">
    <property type="entry name" value="ACP-like"/>
    <property type="match status" value="1"/>
</dbReference>
<dbReference type="InterPro" id="IPR036736">
    <property type="entry name" value="ACP-like_sf"/>
</dbReference>
<dbReference type="Proteomes" id="UP001589709">
    <property type="component" value="Unassembled WGS sequence"/>
</dbReference>
<dbReference type="RefSeq" id="WP_381348093.1">
    <property type="nucleotide sequence ID" value="NZ_JBHMCY010000042.1"/>
</dbReference>
<evidence type="ECO:0000259" key="3">
    <source>
        <dbReference type="PROSITE" id="PS50075"/>
    </source>
</evidence>
<organism evidence="4 5">
    <name type="scientific">Streptomyces cinereospinus</name>
    <dbReference type="NCBI Taxonomy" id="285561"/>
    <lineage>
        <taxon>Bacteria</taxon>
        <taxon>Bacillati</taxon>
        <taxon>Actinomycetota</taxon>
        <taxon>Actinomycetes</taxon>
        <taxon>Kitasatosporales</taxon>
        <taxon>Streptomycetaceae</taxon>
        <taxon>Streptomyces</taxon>
    </lineage>
</organism>
<dbReference type="SUPFAM" id="SSF47336">
    <property type="entry name" value="ACP-like"/>
    <property type="match status" value="1"/>
</dbReference>
<keyword evidence="2" id="KW-0597">Phosphoprotein</keyword>
<proteinExistence type="predicted"/>
<protein>
    <submittedName>
        <fullName evidence="4">Acyl carrier protein</fullName>
    </submittedName>
</protein>
<dbReference type="PROSITE" id="PS00012">
    <property type="entry name" value="PHOSPHOPANTETHEINE"/>
    <property type="match status" value="1"/>
</dbReference>
<reference evidence="4 5" key="1">
    <citation type="submission" date="2024-09" db="EMBL/GenBank/DDBJ databases">
        <authorList>
            <person name="Sun Q."/>
            <person name="Mori K."/>
        </authorList>
    </citation>
    <scope>NUCLEOTIDE SEQUENCE [LARGE SCALE GENOMIC DNA]</scope>
    <source>
        <strain evidence="4 5">JCM 6917</strain>
    </source>
</reference>
<sequence>MLDAKFDAILRRYLPFLSATEVIDENTSLRDYGLDSMATVELIGDLESEYRIRFVDDLLSLETFDTPGRIWAGISRMTAPAE</sequence>
<evidence type="ECO:0000256" key="1">
    <source>
        <dbReference type="ARBA" id="ARBA00022450"/>
    </source>
</evidence>
<dbReference type="EMBL" id="JBHMCY010000042">
    <property type="protein sequence ID" value="MFB9465262.1"/>
    <property type="molecule type" value="Genomic_DNA"/>
</dbReference>
<accession>A0ABV5N4P5</accession>
<dbReference type="PROSITE" id="PS50075">
    <property type="entry name" value="CARRIER"/>
    <property type="match status" value="1"/>
</dbReference>